<keyword evidence="1" id="KW-1133">Transmembrane helix</keyword>
<dbReference type="AlphaFoldDB" id="A0A2J8B0N3"/>
<name>A0A2J8B0N3_9FIRM</name>
<sequence>MEEKTSLSRKIGKIIDKYHLAIVIAITIAICTRVICFQLAWGTVILREALLETVRMLANLGLR</sequence>
<keyword evidence="1" id="KW-0472">Membrane</keyword>
<evidence type="ECO:0000313" key="3">
    <source>
        <dbReference type="Proteomes" id="UP000236394"/>
    </source>
</evidence>
<reference evidence="3" key="1">
    <citation type="submission" date="2017-04" db="EMBL/GenBank/DDBJ databases">
        <authorList>
            <person name="Bumgarner R.E."/>
            <person name="Fredricks D.N."/>
            <person name="Srinivasan S."/>
        </authorList>
    </citation>
    <scope>NUCLEOTIDE SEQUENCE [LARGE SCALE GENOMIC DNA]</scope>
    <source>
        <strain evidence="3">KA00405</strain>
    </source>
</reference>
<evidence type="ECO:0000256" key="1">
    <source>
        <dbReference type="SAM" id="Phobius"/>
    </source>
</evidence>
<accession>A0A2J8B0N3</accession>
<feature type="transmembrane region" description="Helical" evidence="1">
    <location>
        <begin position="20"/>
        <end position="41"/>
    </location>
</feature>
<proteinExistence type="predicted"/>
<keyword evidence="1" id="KW-0812">Transmembrane</keyword>
<evidence type="ECO:0000313" key="2">
    <source>
        <dbReference type="EMBL" id="PNH18333.1"/>
    </source>
</evidence>
<comment type="caution">
    <text evidence="2">The sequence shown here is derived from an EMBL/GenBank/DDBJ whole genome shotgun (WGS) entry which is preliminary data.</text>
</comment>
<organism evidence="2 3">
    <name type="scientific">Mageeibacillus indolicus</name>
    <dbReference type="NCBI Taxonomy" id="884684"/>
    <lineage>
        <taxon>Bacteria</taxon>
        <taxon>Bacillati</taxon>
        <taxon>Bacillota</taxon>
        <taxon>Clostridia</taxon>
        <taxon>Eubacteriales</taxon>
        <taxon>Oscillospiraceae</taxon>
        <taxon>Mageeibacillus</taxon>
    </lineage>
</organism>
<protein>
    <submittedName>
        <fullName evidence="2">Uncharacterized protein</fullName>
    </submittedName>
</protein>
<dbReference type="EMBL" id="NBZD01000003">
    <property type="protein sequence ID" value="PNH18333.1"/>
    <property type="molecule type" value="Genomic_DNA"/>
</dbReference>
<gene>
    <name evidence="2" type="ORF">B7R76_05680</name>
</gene>
<dbReference type="Proteomes" id="UP000236394">
    <property type="component" value="Unassembled WGS sequence"/>
</dbReference>
<dbReference type="RefSeq" id="WP_034573981.1">
    <property type="nucleotide sequence ID" value="NZ_NBZD01000003.1"/>
</dbReference>